<feature type="region of interest" description="Disordered" evidence="1">
    <location>
        <begin position="166"/>
        <end position="202"/>
    </location>
</feature>
<comment type="caution">
    <text evidence="3">The sequence shown here is derived from an EMBL/GenBank/DDBJ whole genome shotgun (WGS) entry which is preliminary data.</text>
</comment>
<dbReference type="InterPro" id="IPR007410">
    <property type="entry name" value="LpqE-like"/>
</dbReference>
<dbReference type="AlphaFoldDB" id="A0A9X1MBN1"/>
<keyword evidence="4" id="KW-1185">Reference proteome</keyword>
<dbReference type="PROSITE" id="PS51257">
    <property type="entry name" value="PROKAR_LIPOPROTEIN"/>
    <property type="match status" value="1"/>
</dbReference>
<reference evidence="3" key="1">
    <citation type="submission" date="2021-10" db="EMBL/GenBank/DDBJ databases">
        <title>Novel species in genus Arthrobacter.</title>
        <authorList>
            <person name="Liu Y."/>
        </authorList>
    </citation>
    <scope>NUCLEOTIDE SEQUENCE</scope>
    <source>
        <strain evidence="3">Zg-Y453</strain>
    </source>
</reference>
<feature type="signal peptide" evidence="2">
    <location>
        <begin position="1"/>
        <end position="25"/>
    </location>
</feature>
<feature type="compositionally biased region" description="Basic and acidic residues" evidence="1">
    <location>
        <begin position="173"/>
        <end position="202"/>
    </location>
</feature>
<dbReference type="Gene3D" id="2.60.40.1890">
    <property type="entry name" value="PCu(A)C copper chaperone"/>
    <property type="match status" value="1"/>
</dbReference>
<keyword evidence="2" id="KW-0732">Signal</keyword>
<organism evidence="3 4">
    <name type="scientific">Arthrobacter caoxuetaonis</name>
    <dbReference type="NCBI Taxonomy" id="2886935"/>
    <lineage>
        <taxon>Bacteria</taxon>
        <taxon>Bacillati</taxon>
        <taxon>Actinomycetota</taxon>
        <taxon>Actinomycetes</taxon>
        <taxon>Micrococcales</taxon>
        <taxon>Micrococcaceae</taxon>
        <taxon>Arthrobacter</taxon>
    </lineage>
</organism>
<evidence type="ECO:0000256" key="1">
    <source>
        <dbReference type="SAM" id="MobiDB-lite"/>
    </source>
</evidence>
<dbReference type="EMBL" id="JAJFZV010000001">
    <property type="protein sequence ID" value="MCC3296420.1"/>
    <property type="molecule type" value="Genomic_DNA"/>
</dbReference>
<feature type="chain" id="PRO_5040932793" evidence="2">
    <location>
        <begin position="26"/>
        <end position="202"/>
    </location>
</feature>
<dbReference type="SUPFAM" id="SSF110087">
    <property type="entry name" value="DR1885-like metal-binding protein"/>
    <property type="match status" value="1"/>
</dbReference>
<dbReference type="PANTHER" id="PTHR36302">
    <property type="entry name" value="BLR7088 PROTEIN"/>
    <property type="match status" value="1"/>
</dbReference>
<dbReference type="InterPro" id="IPR058248">
    <property type="entry name" value="Lxx211020-like"/>
</dbReference>
<dbReference type="InterPro" id="IPR036182">
    <property type="entry name" value="PCuAC_sf"/>
</dbReference>
<dbReference type="Proteomes" id="UP001139158">
    <property type="component" value="Unassembled WGS sequence"/>
</dbReference>
<evidence type="ECO:0000313" key="4">
    <source>
        <dbReference type="Proteomes" id="UP001139158"/>
    </source>
</evidence>
<dbReference type="PANTHER" id="PTHR36302:SF1">
    <property type="entry name" value="COPPER CHAPERONE PCU(A)C"/>
    <property type="match status" value="1"/>
</dbReference>
<protein>
    <submittedName>
        <fullName evidence="3">Copper chaperone PCu(A)C</fullName>
    </submittedName>
</protein>
<accession>A0A9X1MBN1</accession>
<sequence length="202" mass="19790">MKKKLTLAAAVLALSAAGLAGCAEAGSPAAEPTQAAAEQAASLAVSGAWAKAAEADGMTGAFGTLENTGVEDITVVAASSPSAGMVELHETAMGADGAMTMQEIEGGFTVPAGGEYVLEPGGSHLMLMQLEAGLLAGDTVDITLELADGSTLDVQATAKDFAGANETYAPETGHGDAGHGDAGHTDDGHTHGAGETHGTAEN</sequence>
<proteinExistence type="predicted"/>
<name>A0A9X1MBN1_9MICC</name>
<evidence type="ECO:0000256" key="2">
    <source>
        <dbReference type="SAM" id="SignalP"/>
    </source>
</evidence>
<dbReference type="RefSeq" id="WP_227894152.1">
    <property type="nucleotide sequence ID" value="NZ_CP099466.1"/>
</dbReference>
<evidence type="ECO:0000313" key="3">
    <source>
        <dbReference type="EMBL" id="MCC3296420.1"/>
    </source>
</evidence>
<dbReference type="Pfam" id="PF04314">
    <property type="entry name" value="PCuAC"/>
    <property type="match status" value="1"/>
</dbReference>
<gene>
    <name evidence="3" type="ORF">LJ757_01195</name>
</gene>